<accession>A0A6V8SMF3</accession>
<evidence type="ECO:0000313" key="2">
    <source>
        <dbReference type="EMBL" id="GFP78424.1"/>
    </source>
</evidence>
<feature type="domain" description="DUF6440" evidence="1">
    <location>
        <begin position="12"/>
        <end position="62"/>
    </location>
</feature>
<evidence type="ECO:0000259" key="1">
    <source>
        <dbReference type="Pfam" id="PF20037"/>
    </source>
</evidence>
<name>A0A6V8SMF3_9CLOT</name>
<dbReference type="RefSeq" id="WP_183279924.1">
    <property type="nucleotide sequence ID" value="NZ_BLZR01000002.1"/>
</dbReference>
<evidence type="ECO:0000313" key="3">
    <source>
        <dbReference type="Proteomes" id="UP000580568"/>
    </source>
</evidence>
<dbReference type="Proteomes" id="UP000580568">
    <property type="component" value="Unassembled WGS sequence"/>
</dbReference>
<dbReference type="Pfam" id="PF20037">
    <property type="entry name" value="DUF6440"/>
    <property type="match status" value="1"/>
</dbReference>
<organism evidence="2 3">
    <name type="scientific">Clostridium fungisolvens</name>
    <dbReference type="NCBI Taxonomy" id="1604897"/>
    <lineage>
        <taxon>Bacteria</taxon>
        <taxon>Bacillati</taxon>
        <taxon>Bacillota</taxon>
        <taxon>Clostridia</taxon>
        <taxon>Eubacteriales</taxon>
        <taxon>Clostridiaceae</taxon>
        <taxon>Clostridium</taxon>
    </lineage>
</organism>
<keyword evidence="3" id="KW-1185">Reference proteome</keyword>
<protein>
    <recommendedName>
        <fullName evidence="1">DUF6440 domain-containing protein</fullName>
    </recommendedName>
</protein>
<proteinExistence type="predicted"/>
<dbReference type="AlphaFoldDB" id="A0A6V8SMF3"/>
<comment type="caution">
    <text evidence="2">The sequence shown here is derived from an EMBL/GenBank/DDBJ whole genome shotgun (WGS) entry which is preliminary data.</text>
</comment>
<gene>
    <name evidence="2" type="ORF">bsdtw1_04648</name>
</gene>
<dbReference type="InterPro" id="IPR045515">
    <property type="entry name" value="DUF6440"/>
</dbReference>
<reference evidence="2 3" key="1">
    <citation type="submission" date="2020-07" db="EMBL/GenBank/DDBJ databases">
        <title>A new beta-1,3-glucan-decomposing anaerobic bacterium isolated from anoxic soil subjected to biological soil disinfestation.</title>
        <authorList>
            <person name="Ueki A."/>
            <person name="Tonouchi A."/>
        </authorList>
    </citation>
    <scope>NUCLEOTIDE SEQUENCE [LARGE SCALE GENOMIC DNA]</scope>
    <source>
        <strain evidence="2 3">TW1</strain>
    </source>
</reference>
<sequence length="64" mass="7183">MFGNNKNEKEKRFNIISDEMINFMSITVVQDSKTGVNYMITQGTEGLSVTPVLDKDGKILITEV</sequence>
<dbReference type="EMBL" id="BLZR01000002">
    <property type="protein sequence ID" value="GFP78424.1"/>
    <property type="molecule type" value="Genomic_DNA"/>
</dbReference>